<sequence length="113" mass="12770">MPSYYTFSDIFLLYGQDAWHGSTGKPNGNANVCNITETPGKAVVGINACQHFDQDLLDNYQCYKLDPEETKTLWHFEIGANERKASSKGAQADWVLQQKAFDMHLQLRHYAVG</sequence>
<evidence type="ECO:0000313" key="1">
    <source>
        <dbReference type="EMBL" id="TFK16486.1"/>
    </source>
</evidence>
<accession>A0A5C3K8V0</accession>
<proteinExistence type="predicted"/>
<evidence type="ECO:0000313" key="2">
    <source>
        <dbReference type="Proteomes" id="UP000307440"/>
    </source>
</evidence>
<dbReference type="AlphaFoldDB" id="A0A5C3K8V0"/>
<dbReference type="OrthoDB" id="3267672at2759"/>
<gene>
    <name evidence="1" type="ORF">FA15DRAFT_662114</name>
</gene>
<protein>
    <submittedName>
        <fullName evidence="1">Uncharacterized protein</fullName>
    </submittedName>
</protein>
<organism evidence="1 2">
    <name type="scientific">Coprinopsis marcescibilis</name>
    <name type="common">Agaric fungus</name>
    <name type="synonym">Psathyrella marcescibilis</name>
    <dbReference type="NCBI Taxonomy" id="230819"/>
    <lineage>
        <taxon>Eukaryota</taxon>
        <taxon>Fungi</taxon>
        <taxon>Dikarya</taxon>
        <taxon>Basidiomycota</taxon>
        <taxon>Agaricomycotina</taxon>
        <taxon>Agaricomycetes</taxon>
        <taxon>Agaricomycetidae</taxon>
        <taxon>Agaricales</taxon>
        <taxon>Agaricineae</taxon>
        <taxon>Psathyrellaceae</taxon>
        <taxon>Coprinopsis</taxon>
    </lineage>
</organism>
<dbReference type="Proteomes" id="UP000307440">
    <property type="component" value="Unassembled WGS sequence"/>
</dbReference>
<keyword evidence="2" id="KW-1185">Reference proteome</keyword>
<dbReference type="EMBL" id="ML210779">
    <property type="protein sequence ID" value="TFK16486.1"/>
    <property type="molecule type" value="Genomic_DNA"/>
</dbReference>
<name>A0A5C3K8V0_COPMA</name>
<reference evidence="1 2" key="1">
    <citation type="journal article" date="2019" name="Nat. Ecol. Evol.">
        <title>Megaphylogeny resolves global patterns of mushroom evolution.</title>
        <authorList>
            <person name="Varga T."/>
            <person name="Krizsan K."/>
            <person name="Foldi C."/>
            <person name="Dima B."/>
            <person name="Sanchez-Garcia M."/>
            <person name="Sanchez-Ramirez S."/>
            <person name="Szollosi G.J."/>
            <person name="Szarkandi J.G."/>
            <person name="Papp V."/>
            <person name="Albert L."/>
            <person name="Andreopoulos W."/>
            <person name="Angelini C."/>
            <person name="Antonin V."/>
            <person name="Barry K.W."/>
            <person name="Bougher N.L."/>
            <person name="Buchanan P."/>
            <person name="Buyck B."/>
            <person name="Bense V."/>
            <person name="Catcheside P."/>
            <person name="Chovatia M."/>
            <person name="Cooper J."/>
            <person name="Damon W."/>
            <person name="Desjardin D."/>
            <person name="Finy P."/>
            <person name="Geml J."/>
            <person name="Haridas S."/>
            <person name="Hughes K."/>
            <person name="Justo A."/>
            <person name="Karasinski D."/>
            <person name="Kautmanova I."/>
            <person name="Kiss B."/>
            <person name="Kocsube S."/>
            <person name="Kotiranta H."/>
            <person name="LaButti K.M."/>
            <person name="Lechner B.E."/>
            <person name="Liimatainen K."/>
            <person name="Lipzen A."/>
            <person name="Lukacs Z."/>
            <person name="Mihaltcheva S."/>
            <person name="Morgado L.N."/>
            <person name="Niskanen T."/>
            <person name="Noordeloos M.E."/>
            <person name="Ohm R.A."/>
            <person name="Ortiz-Santana B."/>
            <person name="Ovrebo C."/>
            <person name="Racz N."/>
            <person name="Riley R."/>
            <person name="Savchenko A."/>
            <person name="Shiryaev A."/>
            <person name="Soop K."/>
            <person name="Spirin V."/>
            <person name="Szebenyi C."/>
            <person name="Tomsovsky M."/>
            <person name="Tulloss R.E."/>
            <person name="Uehling J."/>
            <person name="Grigoriev I.V."/>
            <person name="Vagvolgyi C."/>
            <person name="Papp T."/>
            <person name="Martin F.M."/>
            <person name="Miettinen O."/>
            <person name="Hibbett D.S."/>
            <person name="Nagy L.G."/>
        </authorList>
    </citation>
    <scope>NUCLEOTIDE SEQUENCE [LARGE SCALE GENOMIC DNA]</scope>
    <source>
        <strain evidence="1 2">CBS 121175</strain>
    </source>
</reference>